<keyword evidence="1" id="KW-0808">Transferase</keyword>
<accession>A0ABV2K366</accession>
<dbReference type="Proteomes" id="UP001549104">
    <property type="component" value="Unassembled WGS sequence"/>
</dbReference>
<keyword evidence="3" id="KW-0456">Lyase</keyword>
<gene>
    <name evidence="3" type="ORF">ABIC55_000591</name>
</gene>
<dbReference type="GO" id="GO:0008701">
    <property type="term" value="F:4-hydroxy-2-oxovalerate aldolase activity"/>
    <property type="evidence" value="ECO:0007669"/>
    <property type="project" value="UniProtKB-EC"/>
</dbReference>
<dbReference type="EC" id="4.1.3.39" evidence="3"/>
<dbReference type="InterPro" id="IPR013785">
    <property type="entry name" value="Aldolase_TIM"/>
</dbReference>
<dbReference type="PANTHER" id="PTHR42880">
    <property type="entry name" value="HOMOCITRATE SYNTHASE"/>
    <property type="match status" value="1"/>
</dbReference>
<dbReference type="InterPro" id="IPR000891">
    <property type="entry name" value="PYR_CT"/>
</dbReference>
<evidence type="ECO:0000259" key="2">
    <source>
        <dbReference type="PROSITE" id="PS50991"/>
    </source>
</evidence>
<feature type="domain" description="Pyruvate carboxyltransferase" evidence="2">
    <location>
        <begin position="4"/>
        <end position="263"/>
    </location>
</feature>
<dbReference type="PANTHER" id="PTHR42880:SF1">
    <property type="entry name" value="ISOPROPYLMALATE_HOMOCITRATE_CITRAMALATE SYNTHASE FAMILY PROTEIN"/>
    <property type="match status" value="1"/>
</dbReference>
<dbReference type="Gene3D" id="3.20.20.70">
    <property type="entry name" value="Aldolase class I"/>
    <property type="match status" value="1"/>
</dbReference>
<organism evidence="3 4">
    <name type="scientific">Sporosarcina psychrophila</name>
    <name type="common">Bacillus psychrophilus</name>
    <dbReference type="NCBI Taxonomy" id="1476"/>
    <lineage>
        <taxon>Bacteria</taxon>
        <taxon>Bacillati</taxon>
        <taxon>Bacillota</taxon>
        <taxon>Bacilli</taxon>
        <taxon>Bacillales</taxon>
        <taxon>Caryophanaceae</taxon>
        <taxon>Sporosarcina</taxon>
    </lineage>
</organism>
<evidence type="ECO:0000256" key="1">
    <source>
        <dbReference type="ARBA" id="ARBA00022679"/>
    </source>
</evidence>
<keyword evidence="4" id="KW-1185">Reference proteome</keyword>
<evidence type="ECO:0000313" key="4">
    <source>
        <dbReference type="Proteomes" id="UP001549104"/>
    </source>
</evidence>
<sequence length="541" mass="60886">MGKVKLLDCTLRDGGYYNSWDFDINLIQDYLKAMSETSIDYVELGLRGFSKDGFKGACAYTTDNFIDSLEISEDLKIGVMVNASDLVNHPEGVDFALSKLFAPASESPVTLVRVACHIHEFKKALPASNWLKEQGYIVGFNLMQIADRSIEEIKNLASLANDYSLDVLYFADSLGSLNPEKTSRIIQVIREVWQGPMGIHTHDNMGYALANSMRAVEEGVTWIDATVTGMGRGPGNAKTEYLAIELDPLRKKRCNIIPLMEVINSYFKPMQQSYGWGTNTYYYLAGKYGIHPTYIQEMLNDSRYDENDILSVIEHLKLEGGKKFNFNTLEAARNFFVGEPVGTWGPVDEISNREVIILGTGPGIIKHKEALEEYIRVAKPYVIALNTQEYVKADLIDIRAACHPVRLMADYNIHARLPQPLAIPISMLDDKIIEAFKEKKIKDFGIRCEENTFKFEEYYCTVPTALVIAYALSIATSGNASRILLAGFDGYSSDDRRNVEMNELLKLYRESEGARSIVAITPTRYQIEKASVYQLIGEYVK</sequence>
<dbReference type="CDD" id="cd07944">
    <property type="entry name" value="DRE_TIM_HOA_like"/>
    <property type="match status" value="1"/>
</dbReference>
<dbReference type="EMBL" id="JBEPME010000001">
    <property type="protein sequence ID" value="MET3655507.1"/>
    <property type="molecule type" value="Genomic_DNA"/>
</dbReference>
<comment type="caution">
    <text evidence="3">The sequence shown here is derived from an EMBL/GenBank/DDBJ whole genome shotgun (WGS) entry which is preliminary data.</text>
</comment>
<dbReference type="Pfam" id="PF00682">
    <property type="entry name" value="HMGL-like"/>
    <property type="match status" value="1"/>
</dbReference>
<dbReference type="SUPFAM" id="SSF51569">
    <property type="entry name" value="Aldolase"/>
    <property type="match status" value="1"/>
</dbReference>
<evidence type="ECO:0000313" key="3">
    <source>
        <dbReference type="EMBL" id="MET3655507.1"/>
    </source>
</evidence>
<dbReference type="PROSITE" id="PS50991">
    <property type="entry name" value="PYR_CT"/>
    <property type="match status" value="1"/>
</dbReference>
<dbReference type="RefSeq" id="WP_354312098.1">
    <property type="nucleotide sequence ID" value="NZ_JBEPME010000001.1"/>
</dbReference>
<name>A0ABV2K366_SPOPS</name>
<reference evidence="3 4" key="1">
    <citation type="submission" date="2024-06" db="EMBL/GenBank/DDBJ databases">
        <title>Sorghum-associated microbial communities from plants grown in Nebraska, USA.</title>
        <authorList>
            <person name="Schachtman D."/>
        </authorList>
    </citation>
    <scope>NUCLEOTIDE SEQUENCE [LARGE SCALE GENOMIC DNA]</scope>
    <source>
        <strain evidence="3 4">1288</strain>
    </source>
</reference>
<proteinExistence type="predicted"/>
<protein>
    <submittedName>
        <fullName evidence="3">4-hydroxy 2-oxovalerate aldolase</fullName>
        <ecNumber evidence="3">4.1.3.39</ecNumber>
    </submittedName>
</protein>